<organism evidence="5 6">
    <name type="scientific">Salipaludibacillus neizhouensis</name>
    <dbReference type="NCBI Taxonomy" id="885475"/>
    <lineage>
        <taxon>Bacteria</taxon>
        <taxon>Bacillati</taxon>
        <taxon>Bacillota</taxon>
        <taxon>Bacilli</taxon>
        <taxon>Bacillales</taxon>
        <taxon>Bacillaceae</taxon>
    </lineage>
</organism>
<dbReference type="InterPro" id="IPR012354">
    <property type="entry name" value="Esterase_lipase"/>
</dbReference>
<dbReference type="OrthoDB" id="9786110at2"/>
<name>A0A3A9KA32_9BACI</name>
<dbReference type="InterPro" id="IPR029058">
    <property type="entry name" value="AB_hydrolase_fold"/>
</dbReference>
<dbReference type="AlphaFoldDB" id="A0A3A9KA32"/>
<evidence type="ECO:0000256" key="1">
    <source>
        <dbReference type="ARBA" id="ARBA00022801"/>
    </source>
</evidence>
<feature type="active site" description="Charge relay system" evidence="2">
    <location>
        <position position="207"/>
    </location>
</feature>
<evidence type="ECO:0000256" key="3">
    <source>
        <dbReference type="PIRSR" id="PIRSR017388-2"/>
    </source>
</evidence>
<keyword evidence="1" id="KW-0378">Hydrolase</keyword>
<sequence>MIGCLVIHGFAGTRDEIADICEHLEQKNWLVYCPELPGHDGTKESMKSVTYKHWIFKSKVALEELLSRCDKVYVIGFSMGGVIASYLASRYPIDKLVLLSSAVYYINPKQLVQDVKGWFLEGMRGELDQDKLYQFYLEKVKRTPMSATLEFAKMVRKLRNHLDQITVPTLIIHGENDGLVPEKSAQYIYNHIQSADKRLYFFPEAKHHIWFGEQKQELLDTIESFFEEEMEMEETIY</sequence>
<dbReference type="InterPro" id="IPR050266">
    <property type="entry name" value="AB_hydrolase_sf"/>
</dbReference>
<evidence type="ECO:0000259" key="4">
    <source>
        <dbReference type="Pfam" id="PF12146"/>
    </source>
</evidence>
<evidence type="ECO:0000313" key="6">
    <source>
        <dbReference type="Proteomes" id="UP000281498"/>
    </source>
</evidence>
<keyword evidence="6" id="KW-1185">Reference proteome</keyword>
<accession>A0A3A9KA32</accession>
<feature type="active site" description="Charge relay system" evidence="2">
    <location>
        <position position="177"/>
    </location>
</feature>
<dbReference type="PIRSF" id="PIRSF017388">
    <property type="entry name" value="Esterase_lipase"/>
    <property type="match status" value="1"/>
</dbReference>
<dbReference type="GO" id="GO:0016020">
    <property type="term" value="C:membrane"/>
    <property type="evidence" value="ECO:0007669"/>
    <property type="project" value="TreeGrafter"/>
</dbReference>
<protein>
    <submittedName>
        <fullName evidence="5">Carboxylesterase</fullName>
    </submittedName>
</protein>
<proteinExistence type="predicted"/>
<dbReference type="GO" id="GO:0052689">
    <property type="term" value="F:carboxylic ester hydrolase activity"/>
    <property type="evidence" value="ECO:0007669"/>
    <property type="project" value="InterPro"/>
</dbReference>
<evidence type="ECO:0000313" key="5">
    <source>
        <dbReference type="EMBL" id="RKL68428.1"/>
    </source>
</evidence>
<dbReference type="Proteomes" id="UP000281498">
    <property type="component" value="Unassembled WGS sequence"/>
</dbReference>
<feature type="binding site" evidence="3">
    <location>
        <position position="79"/>
    </location>
    <ligand>
        <name>substrate</name>
    </ligand>
</feature>
<gene>
    <name evidence="5" type="ORF">CR203_08095</name>
</gene>
<dbReference type="Gene3D" id="3.40.50.1820">
    <property type="entry name" value="alpha/beta hydrolase"/>
    <property type="match status" value="1"/>
</dbReference>
<feature type="binding site" evidence="3">
    <location>
        <position position="10"/>
    </location>
    <ligand>
        <name>substrate</name>
    </ligand>
</feature>
<dbReference type="PANTHER" id="PTHR43798">
    <property type="entry name" value="MONOACYLGLYCEROL LIPASE"/>
    <property type="match status" value="1"/>
</dbReference>
<reference evidence="5 6" key="1">
    <citation type="submission" date="2017-10" db="EMBL/GenBank/DDBJ databases">
        <title>Bacillus sp. nov., a halophilic bacterium isolated from a Keqin Lake.</title>
        <authorList>
            <person name="Wang H."/>
        </authorList>
    </citation>
    <scope>NUCLEOTIDE SEQUENCE [LARGE SCALE GENOMIC DNA]</scope>
    <source>
        <strain evidence="5 6">KCTC 13187</strain>
    </source>
</reference>
<feature type="domain" description="Serine aminopeptidase S33" evidence="4">
    <location>
        <begin position="4"/>
        <end position="211"/>
    </location>
</feature>
<dbReference type="RefSeq" id="WP_110938768.1">
    <property type="nucleotide sequence ID" value="NZ_KZ614147.1"/>
</dbReference>
<dbReference type="PANTHER" id="PTHR43798:SF31">
    <property type="entry name" value="AB HYDROLASE SUPERFAMILY PROTEIN YCLE"/>
    <property type="match status" value="1"/>
</dbReference>
<evidence type="ECO:0000256" key="2">
    <source>
        <dbReference type="PIRSR" id="PIRSR017388-1"/>
    </source>
</evidence>
<dbReference type="EMBL" id="PDOE01000002">
    <property type="protein sequence ID" value="RKL68428.1"/>
    <property type="molecule type" value="Genomic_DNA"/>
</dbReference>
<feature type="active site" description="Nucleophile" evidence="2">
    <location>
        <position position="78"/>
    </location>
</feature>
<comment type="caution">
    <text evidence="5">The sequence shown here is derived from an EMBL/GenBank/DDBJ whole genome shotgun (WGS) entry which is preliminary data.</text>
</comment>
<dbReference type="InterPro" id="IPR022742">
    <property type="entry name" value="Hydrolase_4"/>
</dbReference>
<dbReference type="SUPFAM" id="SSF53474">
    <property type="entry name" value="alpha/beta-Hydrolases"/>
    <property type="match status" value="1"/>
</dbReference>
<dbReference type="Pfam" id="PF12146">
    <property type="entry name" value="Hydrolase_4"/>
    <property type="match status" value="1"/>
</dbReference>